<sequence length="93" mass="9880">MPDPKGSDHGRQHVRPADRGHNTGVIIASTAPTIAEQPWVGVVIGLVGMAVTAFVFVRLRRMPNPPRGQIVGVAVVFAGMLAAFALGVYHLTR</sequence>
<feature type="transmembrane region" description="Helical" evidence="2">
    <location>
        <begin position="71"/>
        <end position="91"/>
    </location>
</feature>
<evidence type="ECO:0000256" key="1">
    <source>
        <dbReference type="SAM" id="MobiDB-lite"/>
    </source>
</evidence>
<organism evidence="3 4">
    <name type="scientific">Virgisporangium ochraceum</name>
    <dbReference type="NCBI Taxonomy" id="65505"/>
    <lineage>
        <taxon>Bacteria</taxon>
        <taxon>Bacillati</taxon>
        <taxon>Actinomycetota</taxon>
        <taxon>Actinomycetes</taxon>
        <taxon>Micromonosporales</taxon>
        <taxon>Micromonosporaceae</taxon>
        <taxon>Virgisporangium</taxon>
    </lineage>
</organism>
<gene>
    <name evidence="3" type="ORF">Voc01_097580</name>
</gene>
<keyword evidence="2" id="KW-1133">Transmembrane helix</keyword>
<reference evidence="3" key="1">
    <citation type="submission" date="2021-01" db="EMBL/GenBank/DDBJ databases">
        <title>Whole genome shotgun sequence of Virgisporangium ochraceum NBRC 16418.</title>
        <authorList>
            <person name="Komaki H."/>
            <person name="Tamura T."/>
        </authorList>
    </citation>
    <scope>NUCLEOTIDE SEQUENCE</scope>
    <source>
        <strain evidence="3">NBRC 16418</strain>
    </source>
</reference>
<proteinExistence type="predicted"/>
<accession>A0A8J4A8E6</accession>
<evidence type="ECO:0000313" key="4">
    <source>
        <dbReference type="Proteomes" id="UP000635606"/>
    </source>
</evidence>
<dbReference type="Proteomes" id="UP000635606">
    <property type="component" value="Unassembled WGS sequence"/>
</dbReference>
<dbReference type="AlphaFoldDB" id="A0A8J4A8E6"/>
<dbReference type="EMBL" id="BOPH01000145">
    <property type="protein sequence ID" value="GIJ74841.1"/>
    <property type="molecule type" value="Genomic_DNA"/>
</dbReference>
<feature type="compositionally biased region" description="Basic and acidic residues" evidence="1">
    <location>
        <begin position="1"/>
        <end position="21"/>
    </location>
</feature>
<comment type="caution">
    <text evidence="3">The sequence shown here is derived from an EMBL/GenBank/DDBJ whole genome shotgun (WGS) entry which is preliminary data.</text>
</comment>
<keyword evidence="2" id="KW-0472">Membrane</keyword>
<name>A0A8J4A8E6_9ACTN</name>
<keyword evidence="2" id="KW-0812">Transmembrane</keyword>
<evidence type="ECO:0000313" key="3">
    <source>
        <dbReference type="EMBL" id="GIJ74841.1"/>
    </source>
</evidence>
<protein>
    <submittedName>
        <fullName evidence="3">Uncharacterized protein</fullName>
    </submittedName>
</protein>
<keyword evidence="4" id="KW-1185">Reference proteome</keyword>
<feature type="region of interest" description="Disordered" evidence="1">
    <location>
        <begin position="1"/>
        <end position="22"/>
    </location>
</feature>
<evidence type="ECO:0000256" key="2">
    <source>
        <dbReference type="SAM" id="Phobius"/>
    </source>
</evidence>
<feature type="transmembrane region" description="Helical" evidence="2">
    <location>
        <begin position="39"/>
        <end position="59"/>
    </location>
</feature>